<dbReference type="RefSeq" id="XP_005788100.1">
    <property type="nucleotide sequence ID" value="XM_005788043.1"/>
</dbReference>
<feature type="transmembrane region" description="Helical" evidence="2">
    <location>
        <begin position="6"/>
        <end position="26"/>
    </location>
</feature>
<evidence type="ECO:0000256" key="2">
    <source>
        <dbReference type="SAM" id="Phobius"/>
    </source>
</evidence>
<dbReference type="STRING" id="2903.R1FJD7"/>
<dbReference type="GeneID" id="17280942"/>
<protein>
    <submittedName>
        <fullName evidence="3">Uncharacterized protein</fullName>
    </submittedName>
</protein>
<dbReference type="PANTHER" id="PTHR43713:SF3">
    <property type="entry name" value="GLUTAMATE-1-SEMIALDEHYDE 2,1-AMINOMUTASE 1, CHLOROPLASTIC-RELATED"/>
    <property type="match status" value="1"/>
</dbReference>
<reference evidence="3" key="2">
    <citation type="submission" date="2024-10" db="UniProtKB">
        <authorList>
            <consortium name="EnsemblProtists"/>
        </authorList>
    </citation>
    <scope>IDENTIFICATION</scope>
</reference>
<dbReference type="InterPro" id="IPR015422">
    <property type="entry name" value="PyrdxlP-dep_Trfase_small"/>
</dbReference>
<sequence length="398" mass="42686">MLGYGRYFSLDVLILSVVALLAIQLIEKARVMWLTLRAAWTPPLVARLLTPAVAWHKCTDAELCAVDGAPPEARHAVESDGPYLVDADGRRTLDCSGSDGANVHGYNFYKACVAEGNDRIAKLGPNVSFHSSGAEAVTAAVQLCRFNTRRRLVLAFDAAADRGSLSELGGVLRCSSLDAAALRLLAARAAEVACVVVDPLQALERRGGGGAAGDGKADPDAAYKSWLQTLRDACTRSNVPLLLDEVDSGFRLAVGGAQRHFGVVADMVACREELEERVASPSLTRWLETQRIDPDDPARPALGSSTSAAAPSLLGPTAAFLEFVASPTAADKYQRGAALTAKWAAETNRKLAQSALPLRVEHLATVWTLRYPRASRYHWLLPHYLRAEASPESPRPPV</sequence>
<evidence type="ECO:0000256" key="1">
    <source>
        <dbReference type="ARBA" id="ARBA00001933"/>
    </source>
</evidence>
<evidence type="ECO:0000313" key="3">
    <source>
        <dbReference type="EnsemblProtists" id="EOD35671"/>
    </source>
</evidence>
<dbReference type="Gene3D" id="3.40.640.10">
    <property type="entry name" value="Type I PLP-dependent aspartate aminotransferase-like (Major domain)"/>
    <property type="match status" value="1"/>
</dbReference>
<dbReference type="InterPro" id="IPR015424">
    <property type="entry name" value="PyrdxlP-dep_Trfase"/>
</dbReference>
<dbReference type="KEGG" id="ehx:EMIHUDRAFT_227462"/>
<dbReference type="EnsemblProtists" id="EOD35671">
    <property type="protein sequence ID" value="EOD35671"/>
    <property type="gene ID" value="EMIHUDRAFT_227462"/>
</dbReference>
<dbReference type="eggNOG" id="KOG1401">
    <property type="taxonomic scope" value="Eukaryota"/>
</dbReference>
<dbReference type="Proteomes" id="UP000013827">
    <property type="component" value="Unassembled WGS sequence"/>
</dbReference>
<accession>A0A0D3KIT6</accession>
<keyword evidence="4" id="KW-1185">Reference proteome</keyword>
<dbReference type="SUPFAM" id="SSF53383">
    <property type="entry name" value="PLP-dependent transferases"/>
    <property type="match status" value="1"/>
</dbReference>
<dbReference type="InterPro" id="IPR015421">
    <property type="entry name" value="PyrdxlP-dep_Trfase_major"/>
</dbReference>
<keyword evidence="2" id="KW-0472">Membrane</keyword>
<reference evidence="4" key="1">
    <citation type="journal article" date="2013" name="Nature">
        <title>Pan genome of the phytoplankton Emiliania underpins its global distribution.</title>
        <authorList>
            <person name="Read B.A."/>
            <person name="Kegel J."/>
            <person name="Klute M.J."/>
            <person name="Kuo A."/>
            <person name="Lefebvre S.C."/>
            <person name="Maumus F."/>
            <person name="Mayer C."/>
            <person name="Miller J."/>
            <person name="Monier A."/>
            <person name="Salamov A."/>
            <person name="Young J."/>
            <person name="Aguilar M."/>
            <person name="Claverie J.M."/>
            <person name="Frickenhaus S."/>
            <person name="Gonzalez K."/>
            <person name="Herman E.K."/>
            <person name="Lin Y.C."/>
            <person name="Napier J."/>
            <person name="Ogata H."/>
            <person name="Sarno A.F."/>
            <person name="Shmutz J."/>
            <person name="Schroeder D."/>
            <person name="de Vargas C."/>
            <person name="Verret F."/>
            <person name="von Dassow P."/>
            <person name="Valentin K."/>
            <person name="Van de Peer Y."/>
            <person name="Wheeler G."/>
            <person name="Dacks J.B."/>
            <person name="Delwiche C.F."/>
            <person name="Dyhrman S.T."/>
            <person name="Glockner G."/>
            <person name="John U."/>
            <person name="Richards T."/>
            <person name="Worden A.Z."/>
            <person name="Zhang X."/>
            <person name="Grigoriev I.V."/>
            <person name="Allen A.E."/>
            <person name="Bidle K."/>
            <person name="Borodovsky M."/>
            <person name="Bowler C."/>
            <person name="Brownlee C."/>
            <person name="Cock J.M."/>
            <person name="Elias M."/>
            <person name="Gladyshev V.N."/>
            <person name="Groth M."/>
            <person name="Guda C."/>
            <person name="Hadaegh A."/>
            <person name="Iglesias-Rodriguez M.D."/>
            <person name="Jenkins J."/>
            <person name="Jones B.M."/>
            <person name="Lawson T."/>
            <person name="Leese F."/>
            <person name="Lindquist E."/>
            <person name="Lobanov A."/>
            <person name="Lomsadze A."/>
            <person name="Malik S.B."/>
            <person name="Marsh M.E."/>
            <person name="Mackinder L."/>
            <person name="Mock T."/>
            <person name="Mueller-Roeber B."/>
            <person name="Pagarete A."/>
            <person name="Parker M."/>
            <person name="Probert I."/>
            <person name="Quesneville H."/>
            <person name="Raines C."/>
            <person name="Rensing S.A."/>
            <person name="Riano-Pachon D.M."/>
            <person name="Richier S."/>
            <person name="Rokitta S."/>
            <person name="Shiraiwa Y."/>
            <person name="Soanes D.M."/>
            <person name="van der Giezen M."/>
            <person name="Wahlund T.M."/>
            <person name="Williams B."/>
            <person name="Wilson W."/>
            <person name="Wolfe G."/>
            <person name="Wurch L.L."/>
        </authorList>
    </citation>
    <scope>NUCLEOTIDE SEQUENCE</scope>
</reference>
<keyword evidence="2" id="KW-0812">Transmembrane</keyword>
<comment type="cofactor">
    <cofactor evidence="1">
        <name>pyridoxal 5'-phosphate</name>
        <dbReference type="ChEBI" id="CHEBI:597326"/>
    </cofactor>
</comment>
<dbReference type="PaxDb" id="2903-EOD35671"/>
<proteinExistence type="predicted"/>
<dbReference type="PANTHER" id="PTHR43713">
    <property type="entry name" value="GLUTAMATE-1-SEMIALDEHYDE 2,1-AMINOMUTASE"/>
    <property type="match status" value="1"/>
</dbReference>
<dbReference type="HOGENOM" id="CLU_693439_0_0_1"/>
<keyword evidence="2" id="KW-1133">Transmembrane helix</keyword>
<evidence type="ECO:0000313" key="4">
    <source>
        <dbReference type="Proteomes" id="UP000013827"/>
    </source>
</evidence>
<dbReference type="Gene3D" id="3.90.1150.10">
    <property type="entry name" value="Aspartate Aminotransferase, domain 1"/>
    <property type="match status" value="1"/>
</dbReference>
<dbReference type="AlphaFoldDB" id="A0A0D3KIT6"/>
<name>A0A0D3KIT6_EMIH1</name>
<organism evidence="3 4">
    <name type="scientific">Emiliania huxleyi (strain CCMP1516)</name>
    <dbReference type="NCBI Taxonomy" id="280463"/>
    <lineage>
        <taxon>Eukaryota</taxon>
        <taxon>Haptista</taxon>
        <taxon>Haptophyta</taxon>
        <taxon>Prymnesiophyceae</taxon>
        <taxon>Isochrysidales</taxon>
        <taxon>Noelaerhabdaceae</taxon>
        <taxon>Emiliania</taxon>
    </lineage>
</organism>